<organism evidence="1 2">
    <name type="scientific">Moheibacter stercoris</name>
    <dbReference type="NCBI Taxonomy" id="1628251"/>
    <lineage>
        <taxon>Bacteria</taxon>
        <taxon>Pseudomonadati</taxon>
        <taxon>Bacteroidota</taxon>
        <taxon>Flavobacteriia</taxon>
        <taxon>Flavobacteriales</taxon>
        <taxon>Weeksellaceae</taxon>
        <taxon>Moheibacter</taxon>
    </lineage>
</organism>
<evidence type="ECO:0000313" key="2">
    <source>
        <dbReference type="Proteomes" id="UP001549146"/>
    </source>
</evidence>
<dbReference type="SUPFAM" id="SSF52540">
    <property type="entry name" value="P-loop containing nucleoside triphosphate hydrolases"/>
    <property type="match status" value="1"/>
</dbReference>
<gene>
    <name evidence="1" type="ORF">ABID46_001038</name>
</gene>
<comment type="caution">
    <text evidence="1">The sequence shown here is derived from an EMBL/GenBank/DDBJ whole genome shotgun (WGS) entry which is preliminary data.</text>
</comment>
<evidence type="ECO:0000313" key="1">
    <source>
        <dbReference type="EMBL" id="MET3731469.1"/>
    </source>
</evidence>
<sequence length="334" mass="37712">MHKATIFLGLLQAFRANIQHFIANSFLCTYPIFSLKNQIFKTHFFMQLRQSERKKAKIKMALQAPAGAGKTYSSLLLAQGLSNGDLTKVAIIDTENGSADLYAQLGNYNVLTLSPPFTPEKYIEAIDVCEKAGMEVIIIDSISHCWDELLDFHSKLAGNSFTNWAKVTPRQKAFTDKILQSNAHIIATMRTKQDYVLNQKDGKFVPEKVGLKAVQKDGLDYEFTLVFDVDIKHFATSSKDRTGVFMGKPEFVINQGTGKRILDWCNTGTDVAEVTSEQVYEEIQQCNSMAELLELYKKYPDFQDILRPDFEAKKALLIQLTNPKNISQNGQHHI</sequence>
<dbReference type="Proteomes" id="UP001549146">
    <property type="component" value="Unassembled WGS sequence"/>
</dbReference>
<dbReference type="Gene3D" id="3.40.50.300">
    <property type="entry name" value="P-loop containing nucleotide triphosphate hydrolases"/>
    <property type="match status" value="1"/>
</dbReference>
<proteinExistence type="predicted"/>
<evidence type="ECO:0008006" key="3">
    <source>
        <dbReference type="Google" id="ProtNLM"/>
    </source>
</evidence>
<dbReference type="Pfam" id="PF13479">
    <property type="entry name" value="AAA_24"/>
    <property type="match status" value="1"/>
</dbReference>
<dbReference type="InterPro" id="IPR027417">
    <property type="entry name" value="P-loop_NTPase"/>
</dbReference>
<keyword evidence="2" id="KW-1185">Reference proteome</keyword>
<reference evidence="1 2" key="1">
    <citation type="submission" date="2024-06" db="EMBL/GenBank/DDBJ databases">
        <title>Genomic Encyclopedia of Type Strains, Phase IV (KMG-IV): sequencing the most valuable type-strain genomes for metagenomic binning, comparative biology and taxonomic classification.</title>
        <authorList>
            <person name="Goeker M."/>
        </authorList>
    </citation>
    <scope>NUCLEOTIDE SEQUENCE [LARGE SCALE GENOMIC DNA]</scope>
    <source>
        <strain evidence="1 2">DSM 29388</strain>
    </source>
</reference>
<accession>A0ABV2LTK2</accession>
<name>A0ABV2LTK2_9FLAO</name>
<dbReference type="EMBL" id="JBEPMO010000004">
    <property type="protein sequence ID" value="MET3731469.1"/>
    <property type="molecule type" value="Genomic_DNA"/>
</dbReference>
<protein>
    <recommendedName>
        <fullName evidence="3">AAA domain-containing protein</fullName>
    </recommendedName>
</protein>